<dbReference type="GO" id="GO:0020037">
    <property type="term" value="F:heme binding"/>
    <property type="evidence" value="ECO:0007669"/>
    <property type="project" value="InterPro"/>
</dbReference>
<dbReference type="SUPFAM" id="SSF48264">
    <property type="entry name" value="Cytochrome P450"/>
    <property type="match status" value="1"/>
</dbReference>
<organism evidence="6 7">
    <name type="scientific">Perilla frutescens var. hirtella</name>
    <name type="common">Perilla citriodora</name>
    <name type="synonym">Perilla setoyensis</name>
    <dbReference type="NCBI Taxonomy" id="608512"/>
    <lineage>
        <taxon>Eukaryota</taxon>
        <taxon>Viridiplantae</taxon>
        <taxon>Streptophyta</taxon>
        <taxon>Embryophyta</taxon>
        <taxon>Tracheophyta</taxon>
        <taxon>Spermatophyta</taxon>
        <taxon>Magnoliopsida</taxon>
        <taxon>eudicotyledons</taxon>
        <taxon>Gunneridae</taxon>
        <taxon>Pentapetalae</taxon>
        <taxon>asterids</taxon>
        <taxon>lamiids</taxon>
        <taxon>Lamiales</taxon>
        <taxon>Lamiaceae</taxon>
        <taxon>Nepetoideae</taxon>
        <taxon>Elsholtzieae</taxon>
        <taxon>Perilla</taxon>
    </lineage>
</organism>
<evidence type="ECO:0000256" key="5">
    <source>
        <dbReference type="ARBA" id="ARBA00023004"/>
    </source>
</evidence>
<name>A0AAD4J066_PERFH</name>
<dbReference type="GO" id="GO:0004497">
    <property type="term" value="F:monooxygenase activity"/>
    <property type="evidence" value="ECO:0007669"/>
    <property type="project" value="InterPro"/>
</dbReference>
<accession>A0AAD4J066</accession>
<dbReference type="GO" id="GO:0016705">
    <property type="term" value="F:oxidoreductase activity, acting on paired donors, with incorporation or reduction of molecular oxygen"/>
    <property type="evidence" value="ECO:0007669"/>
    <property type="project" value="InterPro"/>
</dbReference>
<keyword evidence="3" id="KW-0479">Metal-binding</keyword>
<evidence type="ECO:0000256" key="4">
    <source>
        <dbReference type="ARBA" id="ARBA00023002"/>
    </source>
</evidence>
<keyword evidence="5" id="KW-0408">Iron</keyword>
<proteinExistence type="inferred from homology"/>
<protein>
    <submittedName>
        <fullName evidence="6">Cytochrome P450</fullName>
    </submittedName>
</protein>
<comment type="cofactor">
    <cofactor evidence="1">
        <name>heme</name>
        <dbReference type="ChEBI" id="CHEBI:30413"/>
    </cofactor>
</comment>
<evidence type="ECO:0000313" key="7">
    <source>
        <dbReference type="Proteomes" id="UP001190926"/>
    </source>
</evidence>
<dbReference type="PANTHER" id="PTHR24296">
    <property type="entry name" value="CYTOCHROME P450"/>
    <property type="match status" value="1"/>
</dbReference>
<evidence type="ECO:0000256" key="1">
    <source>
        <dbReference type="ARBA" id="ARBA00001971"/>
    </source>
</evidence>
<sequence length="101" mass="10975">MLPDSTFVPAGSNISYSIYSSARMKFIWGDDCLEFKPERWLSEDASLVPDSPPVAEIAEISSYTSAALRLGLHSEITLSVISFEAKDQFQYVAFNGGGGSC</sequence>
<dbReference type="Proteomes" id="UP001190926">
    <property type="component" value="Unassembled WGS sequence"/>
</dbReference>
<keyword evidence="4" id="KW-0560">Oxidoreductase</keyword>
<comment type="caution">
    <text evidence="6">The sequence shown here is derived from an EMBL/GenBank/DDBJ whole genome shotgun (WGS) entry which is preliminary data.</text>
</comment>
<comment type="similarity">
    <text evidence="2">Belongs to the cytochrome P450 family.</text>
</comment>
<evidence type="ECO:0000313" key="6">
    <source>
        <dbReference type="EMBL" id="KAH6824765.1"/>
    </source>
</evidence>
<gene>
    <name evidence="6" type="ORF">C2S53_010840</name>
</gene>
<dbReference type="GO" id="GO:0005506">
    <property type="term" value="F:iron ion binding"/>
    <property type="evidence" value="ECO:0007669"/>
    <property type="project" value="InterPro"/>
</dbReference>
<reference evidence="6 7" key="1">
    <citation type="journal article" date="2021" name="Nat. Commun.">
        <title>Incipient diploidization of the medicinal plant Perilla within 10,000 years.</title>
        <authorList>
            <person name="Zhang Y."/>
            <person name="Shen Q."/>
            <person name="Leng L."/>
            <person name="Zhang D."/>
            <person name="Chen S."/>
            <person name="Shi Y."/>
            <person name="Ning Z."/>
            <person name="Chen S."/>
        </authorList>
    </citation>
    <scope>NUCLEOTIDE SEQUENCE [LARGE SCALE GENOMIC DNA]</scope>
    <source>
        <strain evidence="7">cv. PC099</strain>
    </source>
</reference>
<dbReference type="AlphaFoldDB" id="A0AAD4J066"/>
<evidence type="ECO:0000256" key="3">
    <source>
        <dbReference type="ARBA" id="ARBA00022723"/>
    </source>
</evidence>
<dbReference type="Gene3D" id="1.10.630.10">
    <property type="entry name" value="Cytochrome P450"/>
    <property type="match status" value="1"/>
</dbReference>
<keyword evidence="7" id="KW-1185">Reference proteome</keyword>
<evidence type="ECO:0000256" key="2">
    <source>
        <dbReference type="ARBA" id="ARBA00010617"/>
    </source>
</evidence>
<dbReference type="InterPro" id="IPR036396">
    <property type="entry name" value="Cyt_P450_sf"/>
</dbReference>
<dbReference type="EMBL" id="SDAM02000322">
    <property type="protein sequence ID" value="KAH6824765.1"/>
    <property type="molecule type" value="Genomic_DNA"/>
</dbReference>